<comment type="similarity">
    <text evidence="3">Belongs to the metallo-dependent hydrolases superfamily. DHOase family. Class I DHOase subfamily.</text>
</comment>
<dbReference type="AlphaFoldDB" id="A0A397PHL2"/>
<dbReference type="GO" id="GO:0006145">
    <property type="term" value="P:purine nucleobase catabolic process"/>
    <property type="evidence" value="ECO:0007669"/>
    <property type="project" value="TreeGrafter"/>
</dbReference>
<proteinExistence type="inferred from homology"/>
<keyword evidence="4" id="KW-0479">Metal-binding</keyword>
<evidence type="ECO:0000313" key="11">
    <source>
        <dbReference type="EMBL" id="RIA47369.1"/>
    </source>
</evidence>
<evidence type="ECO:0000256" key="4">
    <source>
        <dbReference type="ARBA" id="ARBA00022723"/>
    </source>
</evidence>
<comment type="caution">
    <text evidence="11">The sequence shown here is derived from an EMBL/GenBank/DDBJ whole genome shotgun (WGS) entry which is preliminary data.</text>
</comment>
<dbReference type="Pfam" id="PF00449">
    <property type="entry name" value="Urease_alpha"/>
    <property type="match status" value="1"/>
</dbReference>
<evidence type="ECO:0000259" key="8">
    <source>
        <dbReference type="Pfam" id="PF00449"/>
    </source>
</evidence>
<dbReference type="InterPro" id="IPR006680">
    <property type="entry name" value="Amidohydro-rel"/>
</dbReference>
<feature type="domain" description="Dihydroorotase catalytic" evidence="10">
    <location>
        <begin position="54"/>
        <end position="140"/>
    </location>
</feature>
<dbReference type="InterPro" id="IPR050138">
    <property type="entry name" value="DHOase/Allantoinase_Hydrolase"/>
</dbReference>
<name>A0A397PHL2_9HYPH</name>
<dbReference type="NCBIfam" id="TIGR00857">
    <property type="entry name" value="pyrC_multi"/>
    <property type="match status" value="1"/>
</dbReference>
<dbReference type="PROSITE" id="PS00483">
    <property type="entry name" value="DIHYDROOROTASE_2"/>
    <property type="match status" value="1"/>
</dbReference>
<evidence type="ECO:0000259" key="9">
    <source>
        <dbReference type="Pfam" id="PF01979"/>
    </source>
</evidence>
<accession>A0A397PHL2</accession>
<feature type="domain" description="Urease alpha-subunit N-terminal" evidence="8">
    <location>
        <begin position="4"/>
        <end position="40"/>
    </location>
</feature>
<keyword evidence="5" id="KW-0378">Hydrolase</keyword>
<dbReference type="GO" id="GO:0005737">
    <property type="term" value="C:cytoplasm"/>
    <property type="evidence" value="ECO:0007669"/>
    <property type="project" value="TreeGrafter"/>
</dbReference>
<organism evidence="11 12">
    <name type="scientific">Dichotomicrobium thermohalophilum</name>
    <dbReference type="NCBI Taxonomy" id="933063"/>
    <lineage>
        <taxon>Bacteria</taxon>
        <taxon>Pseudomonadati</taxon>
        <taxon>Pseudomonadota</taxon>
        <taxon>Alphaproteobacteria</taxon>
        <taxon>Hyphomicrobiales</taxon>
        <taxon>Hyphomicrobiaceae</taxon>
        <taxon>Dichotomicrobium</taxon>
    </lineage>
</organism>
<dbReference type="InterPro" id="IPR002195">
    <property type="entry name" value="Dihydroorotase_CS"/>
</dbReference>
<dbReference type="Gene3D" id="2.30.40.10">
    <property type="entry name" value="Urease, subunit C, domain 1"/>
    <property type="match status" value="1"/>
</dbReference>
<dbReference type="RefSeq" id="WP_119062249.1">
    <property type="nucleotide sequence ID" value="NZ_QXDF01000003.1"/>
</dbReference>
<dbReference type="PANTHER" id="PTHR43668:SF4">
    <property type="entry name" value="ALLANTOINASE"/>
    <property type="match status" value="1"/>
</dbReference>
<evidence type="ECO:0000256" key="3">
    <source>
        <dbReference type="ARBA" id="ARBA00010286"/>
    </source>
</evidence>
<evidence type="ECO:0000313" key="12">
    <source>
        <dbReference type="Proteomes" id="UP000266273"/>
    </source>
</evidence>
<dbReference type="PROSITE" id="PS00482">
    <property type="entry name" value="DIHYDROOROTASE_1"/>
    <property type="match status" value="1"/>
</dbReference>
<gene>
    <name evidence="11" type="ORF">BXY53_2447</name>
</gene>
<feature type="compositionally biased region" description="Basic and acidic residues" evidence="7">
    <location>
        <begin position="184"/>
        <end position="198"/>
    </location>
</feature>
<comment type="cofactor">
    <cofactor evidence="1">
        <name>Zn(2+)</name>
        <dbReference type="ChEBI" id="CHEBI:29105"/>
    </cofactor>
</comment>
<dbReference type="SUPFAM" id="SSF51556">
    <property type="entry name" value="Metallo-dependent hydrolases"/>
    <property type="match status" value="1"/>
</dbReference>
<keyword evidence="6" id="KW-0665">Pyrimidine biosynthesis</keyword>
<dbReference type="Gene3D" id="3.20.20.140">
    <property type="entry name" value="Metal-dependent hydrolases"/>
    <property type="match status" value="1"/>
</dbReference>
<dbReference type="Proteomes" id="UP000266273">
    <property type="component" value="Unassembled WGS sequence"/>
</dbReference>
<dbReference type="Pfam" id="PF01979">
    <property type="entry name" value="Amidohydro_1"/>
    <property type="match status" value="1"/>
</dbReference>
<evidence type="ECO:0000256" key="5">
    <source>
        <dbReference type="ARBA" id="ARBA00022801"/>
    </source>
</evidence>
<dbReference type="CDD" id="cd01318">
    <property type="entry name" value="DHOase_IIb"/>
    <property type="match status" value="1"/>
</dbReference>
<evidence type="ECO:0000256" key="2">
    <source>
        <dbReference type="ARBA" id="ARBA00002368"/>
    </source>
</evidence>
<keyword evidence="12" id="KW-1185">Reference proteome</keyword>
<dbReference type="GO" id="GO:0004038">
    <property type="term" value="F:allantoinase activity"/>
    <property type="evidence" value="ECO:0007669"/>
    <property type="project" value="TreeGrafter"/>
</dbReference>
<evidence type="ECO:0000259" key="10">
    <source>
        <dbReference type="Pfam" id="PF12890"/>
    </source>
</evidence>
<dbReference type="NCBIfam" id="NF006559">
    <property type="entry name" value="PRK09060.1"/>
    <property type="match status" value="1"/>
</dbReference>
<protein>
    <submittedName>
        <fullName evidence="11">Dihydroorotase</fullName>
    </submittedName>
</protein>
<dbReference type="OrthoDB" id="9775759at2"/>
<evidence type="ECO:0000256" key="6">
    <source>
        <dbReference type="ARBA" id="ARBA00022975"/>
    </source>
</evidence>
<dbReference type="InterPro" id="IPR024403">
    <property type="entry name" value="DHOase_cat"/>
</dbReference>
<feature type="domain" description="Amidohydrolase-related" evidence="9">
    <location>
        <begin position="230"/>
        <end position="421"/>
    </location>
</feature>
<dbReference type="SUPFAM" id="SSF51338">
    <property type="entry name" value="Composite domain of metallo-dependent hydrolases"/>
    <property type="match status" value="1"/>
</dbReference>
<evidence type="ECO:0000256" key="7">
    <source>
        <dbReference type="SAM" id="MobiDB-lite"/>
    </source>
</evidence>
<dbReference type="GO" id="GO:0046872">
    <property type="term" value="F:metal ion binding"/>
    <property type="evidence" value="ECO:0007669"/>
    <property type="project" value="UniProtKB-KW"/>
</dbReference>
<dbReference type="InterPro" id="IPR011059">
    <property type="entry name" value="Metal-dep_hydrolase_composite"/>
</dbReference>
<dbReference type="InterPro" id="IPR032466">
    <property type="entry name" value="Metal_Hydrolase"/>
</dbReference>
<feature type="region of interest" description="Disordered" evidence="7">
    <location>
        <begin position="184"/>
        <end position="207"/>
    </location>
</feature>
<sequence>MTSSYDLVVVNGTIVNHDGVWEGDIGVRDGKIAGLGQIGAQAGAEVIDARGLHVLPGVIDSHVHFREPGAEQKEDLETGSRAAVMGGVTTVFEMPNTSPPTTTAEALADKLRRAEGRMYCDHAFYIGASLENLGELATLERLPGVAGVKVFAGSSTGNLLIAEEPDLARVFARITRRTAFHSEDEARLTDRLGERRPGDPASHPVWRDPKAARDCTALLLRLARAHGKRIHILHVTTGDEMPLLAANKDVATVEVTPHHLTLQAPEDYERLGTQAQINPPVRDAAHRAALWAALADGTVDTIGSDHAPHLLDEKARRYPESPSGMPGVQTLVPVMLDHVNAGRLSLQRFVDLVCHGPQRVYGIAGKGRIAAGYDADLTLVDMGRREEITEDWLASRCGWSPYTGKQVKGWPVGTVVRGQAVMRDGELIAPPAGKPARFLEALPPEGAG</sequence>
<evidence type="ECO:0000256" key="1">
    <source>
        <dbReference type="ARBA" id="ARBA00001947"/>
    </source>
</evidence>
<comment type="function">
    <text evidence="2">Catalyzes the reversible cyclization of carbamoyl aspartate to dihydroorotate.</text>
</comment>
<dbReference type="Pfam" id="PF12890">
    <property type="entry name" value="DHOase"/>
    <property type="match status" value="1"/>
</dbReference>
<reference evidence="11 12" key="1">
    <citation type="submission" date="2018-08" db="EMBL/GenBank/DDBJ databases">
        <title>Genomic Encyclopedia of Archaeal and Bacterial Type Strains, Phase II (KMG-II): from individual species to whole genera.</title>
        <authorList>
            <person name="Goeker M."/>
        </authorList>
    </citation>
    <scope>NUCLEOTIDE SEQUENCE [LARGE SCALE GENOMIC DNA]</scope>
    <source>
        <strain evidence="11 12">DSM 5002</strain>
    </source>
</reference>
<dbReference type="PANTHER" id="PTHR43668">
    <property type="entry name" value="ALLANTOINASE"/>
    <property type="match status" value="1"/>
</dbReference>
<dbReference type="EMBL" id="QXDF01000003">
    <property type="protein sequence ID" value="RIA47369.1"/>
    <property type="molecule type" value="Genomic_DNA"/>
</dbReference>
<dbReference type="InterPro" id="IPR011612">
    <property type="entry name" value="Urease_alpha_N_dom"/>
</dbReference>